<evidence type="ECO:0000313" key="5">
    <source>
        <dbReference type="EMBL" id="SPZ09866.1"/>
    </source>
</evidence>
<evidence type="ECO:0000256" key="2">
    <source>
        <dbReference type="ARBA" id="ARBA00022801"/>
    </source>
</evidence>
<dbReference type="PROSITE" id="PS51462">
    <property type="entry name" value="NUDIX"/>
    <property type="match status" value="1"/>
</dbReference>
<dbReference type="Proteomes" id="UP000626180">
    <property type="component" value="Unassembled WGS sequence"/>
</dbReference>
<feature type="domain" description="Nudix hydrolase" evidence="3">
    <location>
        <begin position="14"/>
        <end position="150"/>
    </location>
</feature>
<keyword evidence="2 5" id="KW-0378">Hydrolase</keyword>
<dbReference type="PROSITE" id="PS00893">
    <property type="entry name" value="NUDIX_BOX"/>
    <property type="match status" value="1"/>
</dbReference>
<dbReference type="InterPro" id="IPR015797">
    <property type="entry name" value="NUDIX_hydrolase-like_dom_sf"/>
</dbReference>
<organism evidence="5 6">
    <name type="scientific">Pseudomonas luteola</name>
    <dbReference type="NCBI Taxonomy" id="47886"/>
    <lineage>
        <taxon>Bacteria</taxon>
        <taxon>Pseudomonadati</taxon>
        <taxon>Pseudomonadota</taxon>
        <taxon>Gammaproteobacteria</taxon>
        <taxon>Pseudomonadales</taxon>
        <taxon>Pseudomonadaceae</taxon>
        <taxon>Pseudomonas</taxon>
    </lineage>
</organism>
<protein>
    <submittedName>
        <fullName evidence="4">NUDIX domain-containing protein</fullName>
    </submittedName>
    <submittedName>
        <fullName evidence="5">NUDIX hydrolase</fullName>
    </submittedName>
</protein>
<accession>A0A2X2CW64</accession>
<evidence type="ECO:0000259" key="3">
    <source>
        <dbReference type="PROSITE" id="PS51462"/>
    </source>
</evidence>
<dbReference type="RefSeq" id="WP_010797483.1">
    <property type="nucleotide sequence ID" value="NZ_CP069262.1"/>
</dbReference>
<dbReference type="Gene3D" id="3.90.79.10">
    <property type="entry name" value="Nucleoside Triphosphate Pyrophosphohydrolase"/>
    <property type="match status" value="1"/>
</dbReference>
<dbReference type="Proteomes" id="UP000250443">
    <property type="component" value="Unassembled WGS sequence"/>
</dbReference>
<reference evidence="4 7" key="2">
    <citation type="submission" date="2020-10" db="EMBL/GenBank/DDBJ databases">
        <title>Genome sequences of Pseudomonas isolates.</title>
        <authorList>
            <person name="Wessels L."/>
            <person name="Reich F."/>
            <person name="Hammerl J."/>
        </authorList>
    </citation>
    <scope>NUCLEOTIDE SEQUENCE [LARGE SCALE GENOMIC DNA]</scope>
    <source>
        <strain evidence="4 7">20-MO00624-0</strain>
    </source>
</reference>
<reference evidence="5 6" key="1">
    <citation type="submission" date="2018-06" db="EMBL/GenBank/DDBJ databases">
        <authorList>
            <consortium name="Pathogen Informatics"/>
            <person name="Doyle S."/>
        </authorList>
    </citation>
    <scope>NUCLEOTIDE SEQUENCE [LARGE SCALE GENOMIC DNA]</scope>
    <source>
        <strain evidence="5 6">NCTC11842</strain>
    </source>
</reference>
<dbReference type="EMBL" id="UAUF01000013">
    <property type="protein sequence ID" value="SPZ09866.1"/>
    <property type="molecule type" value="Genomic_DNA"/>
</dbReference>
<comment type="cofactor">
    <cofactor evidence="1">
        <name>Mg(2+)</name>
        <dbReference type="ChEBI" id="CHEBI:18420"/>
    </cofactor>
</comment>
<dbReference type="CDD" id="cd04663">
    <property type="entry name" value="NUDIX_Hydrolase"/>
    <property type="match status" value="1"/>
</dbReference>
<keyword evidence="7" id="KW-1185">Reference proteome</keyword>
<dbReference type="InterPro" id="IPR000086">
    <property type="entry name" value="NUDIX_hydrolase_dom"/>
</dbReference>
<dbReference type="AlphaFoldDB" id="A0A2X2CW64"/>
<proteinExistence type="predicted"/>
<evidence type="ECO:0000313" key="7">
    <source>
        <dbReference type="Proteomes" id="UP000626180"/>
    </source>
</evidence>
<dbReference type="SUPFAM" id="SSF55811">
    <property type="entry name" value="Nudix"/>
    <property type="match status" value="1"/>
</dbReference>
<dbReference type="EMBL" id="JADMCD010000001">
    <property type="protein sequence ID" value="MBF8639220.1"/>
    <property type="molecule type" value="Genomic_DNA"/>
</dbReference>
<evidence type="ECO:0000256" key="1">
    <source>
        <dbReference type="ARBA" id="ARBA00001946"/>
    </source>
</evidence>
<dbReference type="Pfam" id="PF00293">
    <property type="entry name" value="NUDIX"/>
    <property type="match status" value="1"/>
</dbReference>
<gene>
    <name evidence="4" type="ORF">IRZ65_00805</name>
    <name evidence="5" type="ORF">NCTC11842_03450</name>
</gene>
<evidence type="ECO:0000313" key="6">
    <source>
        <dbReference type="Proteomes" id="UP000250443"/>
    </source>
</evidence>
<dbReference type="GO" id="GO:0016787">
    <property type="term" value="F:hydrolase activity"/>
    <property type="evidence" value="ECO:0007669"/>
    <property type="project" value="UniProtKB-KW"/>
</dbReference>
<dbReference type="InterPro" id="IPR020084">
    <property type="entry name" value="NUDIX_hydrolase_CS"/>
</dbReference>
<name>A0A2X2CW64_PSELU</name>
<sequence length="150" mass="17059">MTRLPLANNDASASPVKACPVVLRHKSELQILAFEHPLAGLQLIKGSIEPGELPAEAALRELWEESGIQVPEWPVDLGTWVSGYQEQVWSMHLCESAYELPEGWVHRTTDGGGLEFRFFWYPLGRAASSQWHWVFREALKVIHDRVRRMG</sequence>
<evidence type="ECO:0000313" key="4">
    <source>
        <dbReference type="EMBL" id="MBF8639220.1"/>
    </source>
</evidence>